<proteinExistence type="predicted"/>
<comment type="caution">
    <text evidence="1">The sequence shown here is derived from an EMBL/GenBank/DDBJ whole genome shotgun (WGS) entry which is preliminary data.</text>
</comment>
<evidence type="ECO:0000313" key="1">
    <source>
        <dbReference type="EMBL" id="KAG0425033.1"/>
    </source>
</evidence>
<organism evidence="1 2">
    <name type="scientific">Ixodes persulcatus</name>
    <name type="common">Taiga tick</name>
    <dbReference type="NCBI Taxonomy" id="34615"/>
    <lineage>
        <taxon>Eukaryota</taxon>
        <taxon>Metazoa</taxon>
        <taxon>Ecdysozoa</taxon>
        <taxon>Arthropoda</taxon>
        <taxon>Chelicerata</taxon>
        <taxon>Arachnida</taxon>
        <taxon>Acari</taxon>
        <taxon>Parasitiformes</taxon>
        <taxon>Ixodida</taxon>
        <taxon>Ixodoidea</taxon>
        <taxon>Ixodidae</taxon>
        <taxon>Ixodinae</taxon>
        <taxon>Ixodes</taxon>
    </lineage>
</organism>
<accession>A0AC60PV15</accession>
<gene>
    <name evidence="1" type="ORF">HPB47_027777</name>
</gene>
<name>A0AC60PV15_IXOPE</name>
<sequence length="103" mass="11208">MGFQGLGRIPGVIGCVDGTMIAIVGPSQNDPTVCDADCRVMSIAPRSPGSVHDSFAWRYSWLRSNFEQGRLIDDGRCLLVLHNICLSSREPNRSQTLTLTSQG</sequence>
<keyword evidence="2" id="KW-1185">Reference proteome</keyword>
<dbReference type="Proteomes" id="UP000805193">
    <property type="component" value="Unassembled WGS sequence"/>
</dbReference>
<reference evidence="1 2" key="1">
    <citation type="journal article" date="2020" name="Cell">
        <title>Large-Scale Comparative Analyses of Tick Genomes Elucidate Their Genetic Diversity and Vector Capacities.</title>
        <authorList>
            <consortium name="Tick Genome and Microbiome Consortium (TIGMIC)"/>
            <person name="Jia N."/>
            <person name="Wang J."/>
            <person name="Shi W."/>
            <person name="Du L."/>
            <person name="Sun Y."/>
            <person name="Zhan W."/>
            <person name="Jiang J.F."/>
            <person name="Wang Q."/>
            <person name="Zhang B."/>
            <person name="Ji P."/>
            <person name="Bell-Sakyi L."/>
            <person name="Cui X.M."/>
            <person name="Yuan T.T."/>
            <person name="Jiang B.G."/>
            <person name="Yang W.F."/>
            <person name="Lam T.T."/>
            <person name="Chang Q.C."/>
            <person name="Ding S.J."/>
            <person name="Wang X.J."/>
            <person name="Zhu J.G."/>
            <person name="Ruan X.D."/>
            <person name="Zhao L."/>
            <person name="Wei J.T."/>
            <person name="Ye R.Z."/>
            <person name="Que T.C."/>
            <person name="Du C.H."/>
            <person name="Zhou Y.H."/>
            <person name="Cheng J.X."/>
            <person name="Dai P.F."/>
            <person name="Guo W.B."/>
            <person name="Han X.H."/>
            <person name="Huang E.J."/>
            <person name="Li L.F."/>
            <person name="Wei W."/>
            <person name="Gao Y.C."/>
            <person name="Liu J.Z."/>
            <person name="Shao H.Z."/>
            <person name="Wang X."/>
            <person name="Wang C.C."/>
            <person name="Yang T.C."/>
            <person name="Huo Q.B."/>
            <person name="Li W."/>
            <person name="Chen H.Y."/>
            <person name="Chen S.E."/>
            <person name="Zhou L.G."/>
            <person name="Ni X.B."/>
            <person name="Tian J.H."/>
            <person name="Sheng Y."/>
            <person name="Liu T."/>
            <person name="Pan Y.S."/>
            <person name="Xia L.Y."/>
            <person name="Li J."/>
            <person name="Zhao F."/>
            <person name="Cao W.C."/>
        </authorList>
    </citation>
    <scope>NUCLEOTIDE SEQUENCE [LARGE SCALE GENOMIC DNA]</scope>
    <source>
        <strain evidence="1">Iper-2018</strain>
    </source>
</reference>
<dbReference type="EMBL" id="JABSTQ010009900">
    <property type="protein sequence ID" value="KAG0425033.1"/>
    <property type="molecule type" value="Genomic_DNA"/>
</dbReference>
<evidence type="ECO:0000313" key="2">
    <source>
        <dbReference type="Proteomes" id="UP000805193"/>
    </source>
</evidence>
<protein>
    <submittedName>
        <fullName evidence="1">Uncharacterized protein</fullName>
    </submittedName>
</protein>